<protein>
    <submittedName>
        <fullName evidence="1">Uncharacterized protein</fullName>
    </submittedName>
</protein>
<proteinExistence type="predicted"/>
<keyword evidence="2" id="KW-1185">Reference proteome</keyword>
<organism evidence="1 2">
    <name type="scientific">Irpex rosettiformis</name>
    <dbReference type="NCBI Taxonomy" id="378272"/>
    <lineage>
        <taxon>Eukaryota</taxon>
        <taxon>Fungi</taxon>
        <taxon>Dikarya</taxon>
        <taxon>Basidiomycota</taxon>
        <taxon>Agaricomycotina</taxon>
        <taxon>Agaricomycetes</taxon>
        <taxon>Polyporales</taxon>
        <taxon>Irpicaceae</taxon>
        <taxon>Irpex</taxon>
    </lineage>
</organism>
<evidence type="ECO:0000313" key="2">
    <source>
        <dbReference type="Proteomes" id="UP001055072"/>
    </source>
</evidence>
<evidence type="ECO:0000313" key="1">
    <source>
        <dbReference type="EMBL" id="KAI0084706.1"/>
    </source>
</evidence>
<dbReference type="EMBL" id="MU274939">
    <property type="protein sequence ID" value="KAI0084706.1"/>
    <property type="molecule type" value="Genomic_DNA"/>
</dbReference>
<accession>A0ACB8TRT9</accession>
<dbReference type="Proteomes" id="UP001055072">
    <property type="component" value="Unassembled WGS sequence"/>
</dbReference>
<name>A0ACB8TRT9_9APHY</name>
<comment type="caution">
    <text evidence="1">The sequence shown here is derived from an EMBL/GenBank/DDBJ whole genome shotgun (WGS) entry which is preliminary data.</text>
</comment>
<gene>
    <name evidence="1" type="ORF">BDY19DRAFT_909611</name>
</gene>
<sequence length="308" mass="34691">MPQDSPKTARVLRGKREISAEAPDVCPTKKVRPNSPPADSSDCTVITAKTATDNVSESSTADVHDIARPKQIRDIRYKYDDCGYIPQGFITKRLDTGGRDLKNELGYYHAADLIPETRLNVSWNKNKRLLHVNGKQLVVCVMVRVMAVGFAINEDAVELPDRQWIRFRTLREIDRLALEHILYGMQNPPAAHDRRSFYAGHWTSHSKAAPSTPFKEVLDAPLFISGKQNSPLPAEALSVNDVLFLELNVRRWGLRTDKGKQTAKNPFANGWSSALDLWRIFRMFKATSATPKEPDSDNEYAGIEMDND</sequence>
<reference evidence="1" key="1">
    <citation type="journal article" date="2021" name="Environ. Microbiol.">
        <title>Gene family expansions and transcriptome signatures uncover fungal adaptations to wood decay.</title>
        <authorList>
            <person name="Hage H."/>
            <person name="Miyauchi S."/>
            <person name="Viragh M."/>
            <person name="Drula E."/>
            <person name="Min B."/>
            <person name="Chaduli D."/>
            <person name="Navarro D."/>
            <person name="Favel A."/>
            <person name="Norest M."/>
            <person name="Lesage-Meessen L."/>
            <person name="Balint B."/>
            <person name="Merenyi Z."/>
            <person name="de Eugenio L."/>
            <person name="Morin E."/>
            <person name="Martinez A.T."/>
            <person name="Baldrian P."/>
            <person name="Stursova M."/>
            <person name="Martinez M.J."/>
            <person name="Novotny C."/>
            <person name="Magnuson J.K."/>
            <person name="Spatafora J.W."/>
            <person name="Maurice S."/>
            <person name="Pangilinan J."/>
            <person name="Andreopoulos W."/>
            <person name="LaButti K."/>
            <person name="Hundley H."/>
            <person name="Na H."/>
            <person name="Kuo A."/>
            <person name="Barry K."/>
            <person name="Lipzen A."/>
            <person name="Henrissat B."/>
            <person name="Riley R."/>
            <person name="Ahrendt S."/>
            <person name="Nagy L.G."/>
            <person name="Grigoriev I.V."/>
            <person name="Martin F."/>
            <person name="Rosso M.N."/>
        </authorList>
    </citation>
    <scope>NUCLEOTIDE SEQUENCE</scope>
    <source>
        <strain evidence="1">CBS 384.51</strain>
    </source>
</reference>